<accession>A0A448SGN9</accession>
<evidence type="ECO:0000313" key="1">
    <source>
        <dbReference type="EMBL" id="VEI66877.1"/>
    </source>
</evidence>
<name>A0A448SGN9_SERRU</name>
<dbReference type="Proteomes" id="UP000281904">
    <property type="component" value="Chromosome"/>
</dbReference>
<organism evidence="1 2">
    <name type="scientific">Serratia rubidaea</name>
    <name type="common">Serratia marinorubra</name>
    <dbReference type="NCBI Taxonomy" id="61652"/>
    <lineage>
        <taxon>Bacteria</taxon>
        <taxon>Pseudomonadati</taxon>
        <taxon>Pseudomonadota</taxon>
        <taxon>Gammaproteobacteria</taxon>
        <taxon>Enterobacterales</taxon>
        <taxon>Yersiniaceae</taxon>
        <taxon>Serratia</taxon>
    </lineage>
</organism>
<gene>
    <name evidence="1" type="ORF">NCTC10036_02809</name>
</gene>
<dbReference type="EMBL" id="LR134493">
    <property type="protein sequence ID" value="VEI66877.1"/>
    <property type="molecule type" value="Genomic_DNA"/>
</dbReference>
<proteinExistence type="predicted"/>
<dbReference type="AlphaFoldDB" id="A0A448SGN9"/>
<evidence type="ECO:0000313" key="2">
    <source>
        <dbReference type="Proteomes" id="UP000281904"/>
    </source>
</evidence>
<sequence>MIGQRTRYSLAQFLELQEPMNSIVLLGKYGVQQLSLPHGQLLYGLLNTLRDLDDRTLMLALAEVVATTGDLRARVNPKYRFDERLYDLKQCLLLDGYIIKDKKLVQTDPSIIDAAPLEDDLIDALQKSGAPRAQEIIAKINDSAGAFRSTPPDYNASLVNARVALETLACDVAAHKASQQPTPTTYNPSKWGEVLAFLRSSGEITVEEEKGLAGVFGFLSPGAHRPMGIPEDQMTRLGRSFALNMCWFLLKNHLLRIQQP</sequence>
<protein>
    <submittedName>
        <fullName evidence="1">Uncharacterized protein</fullName>
    </submittedName>
</protein>
<reference evidence="1 2" key="1">
    <citation type="submission" date="2018-12" db="EMBL/GenBank/DDBJ databases">
        <authorList>
            <consortium name="Pathogen Informatics"/>
        </authorList>
    </citation>
    <scope>NUCLEOTIDE SEQUENCE [LARGE SCALE GENOMIC DNA]</scope>
    <source>
        <strain evidence="1 2">NCTC10036</strain>
    </source>
</reference>